<reference evidence="10" key="1">
    <citation type="submission" date="2020-06" db="EMBL/GenBank/DDBJ databases">
        <title>WGS assembly of Ceratodon purpureus strain R40.</title>
        <authorList>
            <person name="Carey S.B."/>
            <person name="Jenkins J."/>
            <person name="Shu S."/>
            <person name="Lovell J.T."/>
            <person name="Sreedasyam A."/>
            <person name="Maumus F."/>
            <person name="Tiley G.P."/>
            <person name="Fernandez-Pozo N."/>
            <person name="Barry K."/>
            <person name="Chen C."/>
            <person name="Wang M."/>
            <person name="Lipzen A."/>
            <person name="Daum C."/>
            <person name="Saski C.A."/>
            <person name="Payton A.C."/>
            <person name="Mcbreen J.C."/>
            <person name="Conrad R.E."/>
            <person name="Kollar L.M."/>
            <person name="Olsson S."/>
            <person name="Huttunen S."/>
            <person name="Landis J.B."/>
            <person name="Wickett N.J."/>
            <person name="Johnson M.G."/>
            <person name="Rensing S.A."/>
            <person name="Grimwood J."/>
            <person name="Schmutz J."/>
            <person name="Mcdaniel S.F."/>
        </authorList>
    </citation>
    <scope>NUCLEOTIDE SEQUENCE</scope>
    <source>
        <strain evidence="10">R40</strain>
    </source>
</reference>
<feature type="site" description="Transition state stabilizer" evidence="7">
    <location>
        <position position="92"/>
    </location>
</feature>
<dbReference type="OrthoDB" id="427186at2759"/>
<keyword evidence="6 7" id="KW-0788">Thiol protease</keyword>
<evidence type="ECO:0000256" key="3">
    <source>
        <dbReference type="ARBA" id="ARBA00022670"/>
    </source>
</evidence>
<feature type="site" description="Important for enzyme activity" evidence="7">
    <location>
        <position position="189"/>
    </location>
</feature>
<keyword evidence="3 7" id="KW-0645">Protease</keyword>
<evidence type="ECO:0000256" key="2">
    <source>
        <dbReference type="ARBA" id="ARBA00009326"/>
    </source>
</evidence>
<proteinExistence type="inferred from homology"/>
<dbReference type="Pfam" id="PF01088">
    <property type="entry name" value="Peptidase_C12"/>
    <property type="match status" value="1"/>
</dbReference>
<sequence>MGDVAKKRWLPLEANPDVMNQFLHKLGFPTDAGCYDVFGFDDDLLAMVPSPVLAVLLLFPITKESEEASHAEQAKLEESGAKVSEKVYFMKQTVGNACGTIGLLHAVGNLACSSLVNLEEGSYLQRFVKRTSTMSPDEKAHFLETDTELEDAHSLAASGGDTTPPDISSSVDLHFICFVCVDGGLYELDGRKKQPIYHGPSSQETVLKDSVKVVQEFIARNPESVNFNVIAVAKDD</sequence>
<evidence type="ECO:0000256" key="4">
    <source>
        <dbReference type="ARBA" id="ARBA00022786"/>
    </source>
</evidence>
<dbReference type="EMBL" id="CM026421">
    <property type="protein sequence ID" value="KAG0590051.1"/>
    <property type="molecule type" value="Genomic_DNA"/>
</dbReference>
<dbReference type="InterPro" id="IPR001578">
    <property type="entry name" value="Peptidase_C12_UCH"/>
</dbReference>
<evidence type="ECO:0000256" key="7">
    <source>
        <dbReference type="PROSITE-ProRule" id="PRU01393"/>
    </source>
</evidence>
<dbReference type="PROSITE" id="PS52048">
    <property type="entry name" value="UCH_DOMAIN"/>
    <property type="match status" value="1"/>
</dbReference>
<keyword evidence="5 7" id="KW-0378">Hydrolase</keyword>
<comment type="similarity">
    <text evidence="2 7 8">Belongs to the peptidase C12 family.</text>
</comment>
<feature type="active site" description="Proton donor" evidence="7">
    <location>
        <position position="174"/>
    </location>
</feature>
<feature type="domain" description="UCH catalytic" evidence="9">
    <location>
        <begin position="8"/>
        <end position="234"/>
    </location>
</feature>
<gene>
    <name evidence="10" type="ORF">KC19_1G067500</name>
</gene>
<dbReference type="PANTHER" id="PTHR10589">
    <property type="entry name" value="UBIQUITIN CARBOXYL-TERMINAL HYDROLASE"/>
    <property type="match status" value="1"/>
</dbReference>
<dbReference type="GO" id="GO:0004843">
    <property type="term" value="F:cysteine-type deubiquitinase activity"/>
    <property type="evidence" value="ECO:0007669"/>
    <property type="project" value="UniProtKB-UniRule"/>
</dbReference>
<evidence type="ECO:0000256" key="1">
    <source>
        <dbReference type="ARBA" id="ARBA00000707"/>
    </source>
</evidence>
<dbReference type="AlphaFoldDB" id="A0A8T0J5E5"/>
<comment type="catalytic activity">
    <reaction evidence="1 7 8">
        <text>Thiol-dependent hydrolysis of ester, thioester, amide, peptide and isopeptide bonds formed by the C-terminal Gly of ubiquitin (a 76-residue protein attached to proteins as an intracellular targeting signal).</text>
        <dbReference type="EC" id="3.4.19.12"/>
    </reaction>
</comment>
<dbReference type="FunFam" id="3.40.532.10:FF:000007">
    <property type="entry name" value="Ubiquitin carboxyl-terminal hydrolase"/>
    <property type="match status" value="1"/>
</dbReference>
<dbReference type="Proteomes" id="UP000822688">
    <property type="component" value="Chromosome 1"/>
</dbReference>
<dbReference type="CDD" id="cd09616">
    <property type="entry name" value="Peptidase_C12_UCH_L1_L3"/>
    <property type="match status" value="1"/>
</dbReference>
<evidence type="ECO:0000259" key="9">
    <source>
        <dbReference type="PROSITE" id="PS52048"/>
    </source>
</evidence>
<dbReference type="InterPro" id="IPR036959">
    <property type="entry name" value="Peptidase_C12_UCH_sf"/>
</dbReference>
<dbReference type="PRINTS" id="PR00707">
    <property type="entry name" value="UBCTHYDRLASE"/>
</dbReference>
<protein>
    <recommendedName>
        <fullName evidence="8">Ubiquitin carboxyl-terminal hydrolase</fullName>
        <ecNumber evidence="8">3.4.19.12</ecNumber>
    </recommendedName>
</protein>
<dbReference type="GO" id="GO:0006511">
    <property type="term" value="P:ubiquitin-dependent protein catabolic process"/>
    <property type="evidence" value="ECO:0007669"/>
    <property type="project" value="UniProtKB-UniRule"/>
</dbReference>
<dbReference type="EC" id="3.4.19.12" evidence="8"/>
<evidence type="ECO:0000313" key="10">
    <source>
        <dbReference type="EMBL" id="KAG0590051.1"/>
    </source>
</evidence>
<evidence type="ECO:0000256" key="5">
    <source>
        <dbReference type="ARBA" id="ARBA00022801"/>
    </source>
</evidence>
<feature type="active site" description="Nucleophile" evidence="7">
    <location>
        <position position="98"/>
    </location>
</feature>
<organism evidence="10 11">
    <name type="scientific">Ceratodon purpureus</name>
    <name type="common">Fire moss</name>
    <name type="synonym">Dicranum purpureum</name>
    <dbReference type="NCBI Taxonomy" id="3225"/>
    <lineage>
        <taxon>Eukaryota</taxon>
        <taxon>Viridiplantae</taxon>
        <taxon>Streptophyta</taxon>
        <taxon>Embryophyta</taxon>
        <taxon>Bryophyta</taxon>
        <taxon>Bryophytina</taxon>
        <taxon>Bryopsida</taxon>
        <taxon>Dicranidae</taxon>
        <taxon>Pseudoditrichales</taxon>
        <taxon>Ditrichaceae</taxon>
        <taxon>Ceratodon</taxon>
    </lineage>
</organism>
<evidence type="ECO:0000256" key="8">
    <source>
        <dbReference type="RuleBase" id="RU361215"/>
    </source>
</evidence>
<dbReference type="Gene3D" id="3.40.532.10">
    <property type="entry name" value="Peptidase C12, ubiquitin carboxyl-terminal hydrolase"/>
    <property type="match status" value="1"/>
</dbReference>
<comment type="caution">
    <text evidence="10">The sequence shown here is derived from an EMBL/GenBank/DDBJ whole genome shotgun (WGS) entry which is preliminary data.</text>
</comment>
<evidence type="ECO:0000256" key="6">
    <source>
        <dbReference type="ARBA" id="ARBA00022807"/>
    </source>
</evidence>
<keyword evidence="11" id="KW-1185">Reference proteome</keyword>
<dbReference type="GO" id="GO:0016579">
    <property type="term" value="P:protein deubiquitination"/>
    <property type="evidence" value="ECO:0007669"/>
    <property type="project" value="TreeGrafter"/>
</dbReference>
<dbReference type="InterPro" id="IPR038765">
    <property type="entry name" value="Papain-like_cys_pep_sf"/>
</dbReference>
<dbReference type="PANTHER" id="PTHR10589:SF17">
    <property type="entry name" value="UBIQUITIN CARBOXYL-TERMINAL HYDROLASE"/>
    <property type="match status" value="1"/>
</dbReference>
<keyword evidence="4 7" id="KW-0833">Ubl conjugation pathway</keyword>
<name>A0A8T0J5E5_CERPU</name>
<accession>A0A8T0J5E5</accession>
<dbReference type="SUPFAM" id="SSF54001">
    <property type="entry name" value="Cysteine proteinases"/>
    <property type="match status" value="1"/>
</dbReference>
<evidence type="ECO:0000313" key="11">
    <source>
        <dbReference type="Proteomes" id="UP000822688"/>
    </source>
</evidence>
<dbReference type="GO" id="GO:0005737">
    <property type="term" value="C:cytoplasm"/>
    <property type="evidence" value="ECO:0007669"/>
    <property type="project" value="TreeGrafter"/>
</dbReference>